<protein>
    <submittedName>
        <fullName evidence="2">DUF3331 domain-containing protein</fullName>
    </submittedName>
</protein>
<evidence type="ECO:0000313" key="3">
    <source>
        <dbReference type="Proteomes" id="UP000736373"/>
    </source>
</evidence>
<name>A0ABR7PGY2_9BURK</name>
<organism evidence="2 3">
    <name type="scientific">Paraburkholderia podalyriae</name>
    <dbReference type="NCBI Taxonomy" id="1938811"/>
    <lineage>
        <taxon>Bacteria</taxon>
        <taxon>Pseudomonadati</taxon>
        <taxon>Pseudomonadota</taxon>
        <taxon>Betaproteobacteria</taxon>
        <taxon>Burkholderiales</taxon>
        <taxon>Burkholderiaceae</taxon>
        <taxon>Paraburkholderia</taxon>
    </lineage>
</organism>
<dbReference type="EMBL" id="VZQQ01000002">
    <property type="protein sequence ID" value="MBC8745612.1"/>
    <property type="molecule type" value="Genomic_DNA"/>
</dbReference>
<reference evidence="2 3" key="1">
    <citation type="submission" date="2019-09" db="EMBL/GenBank/DDBJ databases">
        <title>Paraburkholderia podalyriae sp. nov., A South African Podalyria-associated rhizobium.</title>
        <authorList>
            <person name="Mavima L."/>
            <person name="Beukes C.W."/>
            <person name="Palmer M."/>
            <person name="De Meyer S.E."/>
            <person name="James E.K."/>
            <person name="Maluk M."/>
            <person name="Avontuur J.R."/>
            <person name="Chan W.Y."/>
            <person name="Venter S.N."/>
            <person name="Steenkamp E.T."/>
        </authorList>
    </citation>
    <scope>NUCLEOTIDE SEQUENCE [LARGE SCALE GENOMIC DNA]</scope>
    <source>
        <strain evidence="2 3">WC7.3b</strain>
    </source>
</reference>
<proteinExistence type="predicted"/>
<keyword evidence="3" id="KW-1185">Reference proteome</keyword>
<comment type="caution">
    <text evidence="2">The sequence shown here is derived from an EMBL/GenBank/DDBJ whole genome shotgun (WGS) entry which is preliminary data.</text>
</comment>
<dbReference type="InterPro" id="IPR021769">
    <property type="entry name" value="DUF3331"/>
</dbReference>
<gene>
    <name evidence="2" type="ORF">F6X42_02875</name>
</gene>
<feature type="region of interest" description="Disordered" evidence="1">
    <location>
        <begin position="1"/>
        <end position="21"/>
    </location>
</feature>
<evidence type="ECO:0000256" key="1">
    <source>
        <dbReference type="SAM" id="MobiDB-lite"/>
    </source>
</evidence>
<evidence type="ECO:0000313" key="2">
    <source>
        <dbReference type="EMBL" id="MBC8745612.1"/>
    </source>
</evidence>
<sequence>MSKHTYVSSPPDAAPSVLARGRNPSLSGSRYVATPANEYASRWLHITCSLGACSGDRDETAQPARCSPRPSRAPALEIGYGLNATIEILDRPSAVSVVLSWRDPTSCNYGYQTWQKMVARRVGVCALSGLPIQSSDAIYRPGRGRRRPLNASAMILAVYIDSPQLAPRRPSRE</sequence>
<dbReference type="RefSeq" id="WP_187632752.1">
    <property type="nucleotide sequence ID" value="NZ_VZQQ01000002.1"/>
</dbReference>
<dbReference type="Proteomes" id="UP000736373">
    <property type="component" value="Unassembled WGS sequence"/>
</dbReference>
<dbReference type="Pfam" id="PF11811">
    <property type="entry name" value="DUF3331"/>
    <property type="match status" value="1"/>
</dbReference>
<accession>A0ABR7PGY2</accession>